<organism evidence="2 3">
    <name type="scientific">Tritonibacter litoralis</name>
    <dbReference type="NCBI Taxonomy" id="2662264"/>
    <lineage>
        <taxon>Bacteria</taxon>
        <taxon>Pseudomonadati</taxon>
        <taxon>Pseudomonadota</taxon>
        <taxon>Alphaproteobacteria</taxon>
        <taxon>Rhodobacterales</taxon>
        <taxon>Paracoccaceae</taxon>
        <taxon>Tritonibacter</taxon>
    </lineage>
</organism>
<evidence type="ECO:0000313" key="2">
    <source>
        <dbReference type="EMBL" id="MQQ09380.1"/>
    </source>
</evidence>
<dbReference type="Pfam" id="PF06568">
    <property type="entry name" value="YjiS-like"/>
    <property type="match status" value="1"/>
</dbReference>
<comment type="caution">
    <text evidence="2">The sequence shown here is derived from an EMBL/GenBank/DDBJ whole genome shotgun (WGS) entry which is preliminary data.</text>
</comment>
<sequence length="85" mass="9403">MTLTARRTRKDTAMAALNYASSTRGPAGPLTVLATAARGIAHWILAVRKDALSRQQLLAMNERELDDIGLTRCDIDRIGRHRSPF</sequence>
<dbReference type="InterPro" id="IPR009506">
    <property type="entry name" value="YjiS-like"/>
</dbReference>
<evidence type="ECO:0000313" key="3">
    <source>
        <dbReference type="Proteomes" id="UP000444174"/>
    </source>
</evidence>
<proteinExistence type="predicted"/>
<reference evidence="2 3" key="1">
    <citation type="submission" date="2019-10" db="EMBL/GenBank/DDBJ databases">
        <title>Epibacterium sp. nov., isolated from seawater.</title>
        <authorList>
            <person name="Zhang X."/>
            <person name="Li N."/>
        </authorList>
    </citation>
    <scope>NUCLEOTIDE SEQUENCE [LARGE SCALE GENOMIC DNA]</scope>
    <source>
        <strain evidence="2 3">SM1979</strain>
    </source>
</reference>
<feature type="domain" description="YjiS-like" evidence="1">
    <location>
        <begin position="52"/>
        <end position="76"/>
    </location>
</feature>
<dbReference type="Proteomes" id="UP000444174">
    <property type="component" value="Unassembled WGS sequence"/>
</dbReference>
<keyword evidence="3" id="KW-1185">Reference proteome</keyword>
<accession>A0A843YDC3</accession>
<gene>
    <name evidence="2" type="ORF">GFB49_13010</name>
</gene>
<dbReference type="AlphaFoldDB" id="A0A843YDC3"/>
<evidence type="ECO:0000259" key="1">
    <source>
        <dbReference type="Pfam" id="PF06568"/>
    </source>
</evidence>
<protein>
    <submittedName>
        <fullName evidence="2">DUF1127 domain-containing protein</fullName>
    </submittedName>
</protein>
<name>A0A843YDC3_9RHOB</name>
<dbReference type="EMBL" id="WIBF01000008">
    <property type="protein sequence ID" value="MQQ09380.1"/>
    <property type="molecule type" value="Genomic_DNA"/>
</dbReference>